<keyword evidence="1" id="KW-0561">Oxygen transport</keyword>
<dbReference type="Pfam" id="PF00042">
    <property type="entry name" value="Globin"/>
    <property type="match status" value="1"/>
</dbReference>
<protein>
    <submittedName>
        <fullName evidence="3">Hemin receptor</fullName>
    </submittedName>
</protein>
<dbReference type="InterPro" id="IPR012292">
    <property type="entry name" value="Globin/Proto"/>
</dbReference>
<dbReference type="PANTHER" id="PTHR43396:SF6">
    <property type="entry name" value="ABL201WP"/>
    <property type="match status" value="1"/>
</dbReference>
<keyword evidence="4" id="KW-1185">Reference proteome</keyword>
<name>A0A6M8SL11_9NEIS</name>
<dbReference type="InterPro" id="IPR009050">
    <property type="entry name" value="Globin-like_sf"/>
</dbReference>
<proteinExistence type="inferred from homology"/>
<organism evidence="3 4">
    <name type="scientific">Deefgea piscis</name>
    <dbReference type="NCBI Taxonomy" id="2739061"/>
    <lineage>
        <taxon>Bacteria</taxon>
        <taxon>Pseudomonadati</taxon>
        <taxon>Pseudomonadota</taxon>
        <taxon>Betaproteobacteria</taxon>
        <taxon>Neisseriales</taxon>
        <taxon>Chitinibacteraceae</taxon>
        <taxon>Deefgea</taxon>
    </lineage>
</organism>
<keyword evidence="1" id="KW-0813">Transport</keyword>
<dbReference type="GO" id="GO:0046210">
    <property type="term" value="P:nitric oxide catabolic process"/>
    <property type="evidence" value="ECO:0007669"/>
    <property type="project" value="TreeGrafter"/>
</dbReference>
<dbReference type="GO" id="GO:0019825">
    <property type="term" value="F:oxygen binding"/>
    <property type="evidence" value="ECO:0007669"/>
    <property type="project" value="InterPro"/>
</dbReference>
<accession>A0A6M8SL11</accession>
<evidence type="ECO:0000256" key="1">
    <source>
        <dbReference type="RuleBase" id="RU000356"/>
    </source>
</evidence>
<keyword evidence="1" id="KW-0408">Iron</keyword>
<dbReference type="GO" id="GO:0071949">
    <property type="term" value="F:FAD binding"/>
    <property type="evidence" value="ECO:0007669"/>
    <property type="project" value="TreeGrafter"/>
</dbReference>
<dbReference type="KEGG" id="dee:HQN60_03475"/>
<dbReference type="AlphaFoldDB" id="A0A6M8SL11"/>
<evidence type="ECO:0000259" key="2">
    <source>
        <dbReference type="PROSITE" id="PS01033"/>
    </source>
</evidence>
<dbReference type="InterPro" id="IPR000971">
    <property type="entry name" value="Globin"/>
</dbReference>
<evidence type="ECO:0000313" key="4">
    <source>
        <dbReference type="Proteomes" id="UP000504844"/>
    </source>
</evidence>
<sequence length="136" mass="15325">MSLSAKQIHLVQESFAKVEPIAEQAAAIFYQQLFAIDPSLQKMFQHDMKAQGKMLMSTLKLAVGSLNDLPKLMPVLKILALRHVDYGVKNEHYTLVGNALLRTLKIGLGDSFNDETREAWTTTYRLMAKVMKTETV</sequence>
<keyword evidence="3" id="KW-0675">Receptor</keyword>
<dbReference type="PANTHER" id="PTHR43396">
    <property type="entry name" value="FLAVOHEMOPROTEIN"/>
    <property type="match status" value="1"/>
</dbReference>
<dbReference type="GO" id="GO:0020037">
    <property type="term" value="F:heme binding"/>
    <property type="evidence" value="ECO:0007669"/>
    <property type="project" value="InterPro"/>
</dbReference>
<gene>
    <name evidence="3" type="ORF">HQN60_03475</name>
</gene>
<evidence type="ECO:0000313" key="3">
    <source>
        <dbReference type="EMBL" id="QKJ65862.1"/>
    </source>
</evidence>
<feature type="domain" description="Globin" evidence="2">
    <location>
        <begin position="2"/>
        <end position="136"/>
    </location>
</feature>
<dbReference type="Gene3D" id="1.10.490.10">
    <property type="entry name" value="Globins"/>
    <property type="match status" value="1"/>
</dbReference>
<dbReference type="GO" id="GO:0008941">
    <property type="term" value="F:nitric oxide dioxygenase NAD(P)H activity"/>
    <property type="evidence" value="ECO:0007669"/>
    <property type="project" value="TreeGrafter"/>
</dbReference>
<reference evidence="3 4" key="1">
    <citation type="submission" date="2020-05" db="EMBL/GenBank/DDBJ databases">
        <title>Complete genome sequence of Deefgea sp. D17.</title>
        <authorList>
            <person name="Bae J.-W."/>
            <person name="Han J.E."/>
        </authorList>
    </citation>
    <scope>NUCLEOTIDE SEQUENCE [LARGE SCALE GENOMIC DNA]</scope>
    <source>
        <strain evidence="3 4">D17</strain>
    </source>
</reference>
<dbReference type="RefSeq" id="WP_173532370.1">
    <property type="nucleotide sequence ID" value="NZ_CP054143.1"/>
</dbReference>
<keyword evidence="1" id="KW-0479">Metal-binding</keyword>
<dbReference type="EMBL" id="CP054143">
    <property type="protein sequence ID" value="QKJ65862.1"/>
    <property type="molecule type" value="Genomic_DNA"/>
</dbReference>
<dbReference type="GO" id="GO:0005344">
    <property type="term" value="F:oxygen carrier activity"/>
    <property type="evidence" value="ECO:0007669"/>
    <property type="project" value="UniProtKB-KW"/>
</dbReference>
<dbReference type="SUPFAM" id="SSF46458">
    <property type="entry name" value="Globin-like"/>
    <property type="match status" value="1"/>
</dbReference>
<keyword evidence="1" id="KW-0349">Heme</keyword>
<dbReference type="CDD" id="cd12131">
    <property type="entry name" value="HGbI-like"/>
    <property type="match status" value="1"/>
</dbReference>
<dbReference type="Proteomes" id="UP000504844">
    <property type="component" value="Chromosome"/>
</dbReference>
<comment type="similarity">
    <text evidence="1">Belongs to the globin family.</text>
</comment>
<dbReference type="PROSITE" id="PS01033">
    <property type="entry name" value="GLOBIN"/>
    <property type="match status" value="1"/>
</dbReference>
<dbReference type="GO" id="GO:0071500">
    <property type="term" value="P:cellular response to nitrosative stress"/>
    <property type="evidence" value="ECO:0007669"/>
    <property type="project" value="TreeGrafter"/>
</dbReference>